<evidence type="ECO:0000313" key="1">
    <source>
        <dbReference type="EMBL" id="PAV93087.1"/>
    </source>
</evidence>
<accession>A0A2A2M4F1</accession>
<reference evidence="1 2" key="1">
    <citation type="journal article" date="2017" name="Curr. Biol.">
        <title>Genome architecture and evolution of a unichromosomal asexual nematode.</title>
        <authorList>
            <person name="Fradin H."/>
            <person name="Zegar C."/>
            <person name="Gutwein M."/>
            <person name="Lucas J."/>
            <person name="Kovtun M."/>
            <person name="Corcoran D."/>
            <person name="Baugh L.R."/>
            <person name="Kiontke K."/>
            <person name="Gunsalus K."/>
            <person name="Fitch D.H."/>
            <person name="Piano F."/>
        </authorList>
    </citation>
    <scope>NUCLEOTIDE SEQUENCE [LARGE SCALE GENOMIC DNA]</scope>
    <source>
        <strain evidence="1">PF1309</strain>
    </source>
</reference>
<sequence>MRVALIGQDDQRATATGELVAVTVKASAHRLFVRLALIGEVQRTRRLDGRYRVLVDELRHAFPLEQHAEQVEPGDLALQHHAVDQEHRDRIFGFAHRVQENFLQQRLLALRFSHGFDNPGQVHRAGRHDRGDGVLVDQLRLAVAAEQHGEIVEPGNDTLEFDALHQEHGDRGLGAAQRIQEEVLQRALLFGHELSLFPLLAGRSPAIAPFPGVGIAAHDRQRPRIYERRPVP</sequence>
<proteinExistence type="predicted"/>
<comment type="caution">
    <text evidence="1">The sequence shown here is derived from an EMBL/GenBank/DDBJ whole genome shotgun (WGS) entry which is preliminary data.</text>
</comment>
<evidence type="ECO:0000313" key="2">
    <source>
        <dbReference type="Proteomes" id="UP000218231"/>
    </source>
</evidence>
<name>A0A2A2M4F1_9BILA</name>
<keyword evidence="2" id="KW-1185">Reference proteome</keyword>
<dbReference type="AlphaFoldDB" id="A0A2A2M4F1"/>
<protein>
    <submittedName>
        <fullName evidence="1">Uncharacterized protein</fullName>
    </submittedName>
</protein>
<dbReference type="EMBL" id="LIAE01005740">
    <property type="protein sequence ID" value="PAV93087.1"/>
    <property type="molecule type" value="Genomic_DNA"/>
</dbReference>
<dbReference type="Proteomes" id="UP000218231">
    <property type="component" value="Unassembled WGS sequence"/>
</dbReference>
<gene>
    <name evidence="1" type="ORF">WR25_25301</name>
</gene>
<organism evidence="1 2">
    <name type="scientific">Diploscapter pachys</name>
    <dbReference type="NCBI Taxonomy" id="2018661"/>
    <lineage>
        <taxon>Eukaryota</taxon>
        <taxon>Metazoa</taxon>
        <taxon>Ecdysozoa</taxon>
        <taxon>Nematoda</taxon>
        <taxon>Chromadorea</taxon>
        <taxon>Rhabditida</taxon>
        <taxon>Rhabditina</taxon>
        <taxon>Rhabditomorpha</taxon>
        <taxon>Rhabditoidea</taxon>
        <taxon>Rhabditidae</taxon>
        <taxon>Diploscapter</taxon>
    </lineage>
</organism>